<reference evidence="2 3" key="1">
    <citation type="submission" date="2021-08" db="EMBL/GenBank/DDBJ databases">
        <title>Draft Genome Sequence of Phanerochaete sordida strain YK-624.</title>
        <authorList>
            <person name="Mori T."/>
            <person name="Dohra H."/>
            <person name="Suzuki T."/>
            <person name="Kawagishi H."/>
            <person name="Hirai H."/>
        </authorList>
    </citation>
    <scope>NUCLEOTIDE SEQUENCE [LARGE SCALE GENOMIC DNA]</scope>
    <source>
        <strain evidence="2 3">YK-624</strain>
    </source>
</reference>
<sequence length="128" mass="14125">MCWSDSGPKMAVVVGATIVLPEPSPTSRPRVFEWKIRAACAAAHALLARYVLWHLGVVPATPARAQPTHALTHGRRHRPPQTRPGFSSPRPCSRRRRQLRTVPHTDLQVRHRPRAPPAAHADTAEGHG</sequence>
<organism evidence="2 3">
    <name type="scientific">Phanerochaete sordida</name>
    <dbReference type="NCBI Taxonomy" id="48140"/>
    <lineage>
        <taxon>Eukaryota</taxon>
        <taxon>Fungi</taxon>
        <taxon>Dikarya</taxon>
        <taxon>Basidiomycota</taxon>
        <taxon>Agaricomycotina</taxon>
        <taxon>Agaricomycetes</taxon>
        <taxon>Polyporales</taxon>
        <taxon>Phanerochaetaceae</taxon>
        <taxon>Phanerochaete</taxon>
    </lineage>
</organism>
<evidence type="ECO:0000313" key="2">
    <source>
        <dbReference type="EMBL" id="GJE97281.1"/>
    </source>
</evidence>
<accession>A0A9P3GLN4</accession>
<dbReference type="EMBL" id="BPQB01000069">
    <property type="protein sequence ID" value="GJE97281.1"/>
    <property type="molecule type" value="Genomic_DNA"/>
</dbReference>
<protein>
    <submittedName>
        <fullName evidence="2">Uncharacterized protein</fullName>
    </submittedName>
</protein>
<evidence type="ECO:0000256" key="1">
    <source>
        <dbReference type="SAM" id="MobiDB-lite"/>
    </source>
</evidence>
<feature type="region of interest" description="Disordered" evidence="1">
    <location>
        <begin position="62"/>
        <end position="128"/>
    </location>
</feature>
<name>A0A9P3GLN4_9APHY</name>
<gene>
    <name evidence="2" type="ORF">PsYK624_134970</name>
</gene>
<dbReference type="Proteomes" id="UP000703269">
    <property type="component" value="Unassembled WGS sequence"/>
</dbReference>
<dbReference type="AlphaFoldDB" id="A0A9P3GLN4"/>
<proteinExistence type="predicted"/>
<evidence type="ECO:0000313" key="3">
    <source>
        <dbReference type="Proteomes" id="UP000703269"/>
    </source>
</evidence>
<keyword evidence="3" id="KW-1185">Reference proteome</keyword>
<comment type="caution">
    <text evidence="2">The sequence shown here is derived from an EMBL/GenBank/DDBJ whole genome shotgun (WGS) entry which is preliminary data.</text>
</comment>